<protein>
    <recommendedName>
        <fullName evidence="1">Spore protein YkvP/CgeB glycosyl transferase-like domain-containing protein</fullName>
    </recommendedName>
</protein>
<accession>A0A2R6A6T8</accession>
<dbReference type="EMBL" id="NEXD01000179">
    <property type="protein sequence ID" value="PSN82116.1"/>
    <property type="molecule type" value="Genomic_DNA"/>
</dbReference>
<dbReference type="Gene3D" id="3.40.50.2000">
    <property type="entry name" value="Glycogen Phosphorylase B"/>
    <property type="match status" value="1"/>
</dbReference>
<reference evidence="2 3" key="1">
    <citation type="submission" date="2017-04" db="EMBL/GenBank/DDBJ databases">
        <title>Novel microbial lineages endemic to geothermal iron-oxide mats fill important gaps in the evolutionary history of Archaea.</title>
        <authorList>
            <person name="Jay Z.J."/>
            <person name="Beam J.P."/>
            <person name="Dlakic M."/>
            <person name="Rusch D.B."/>
            <person name="Kozubal M.A."/>
            <person name="Inskeep W.P."/>
        </authorList>
    </citation>
    <scope>NUCLEOTIDE SEQUENCE [LARGE SCALE GENOMIC DNA]</scope>
    <source>
        <strain evidence="2">BE_D</strain>
    </source>
</reference>
<proteinExistence type="predicted"/>
<comment type="caution">
    <text evidence="2">The sequence shown here is derived from an EMBL/GenBank/DDBJ whole genome shotgun (WGS) entry which is preliminary data.</text>
</comment>
<dbReference type="Proteomes" id="UP000240569">
    <property type="component" value="Unassembled WGS sequence"/>
</dbReference>
<feature type="domain" description="Spore protein YkvP/CgeB glycosyl transferase-like" evidence="1">
    <location>
        <begin position="198"/>
        <end position="320"/>
    </location>
</feature>
<organism evidence="2 3">
    <name type="scientific">Candidatus Marsarchaeota G1 archaeon BE_D</name>
    <dbReference type="NCBI Taxonomy" id="1978156"/>
    <lineage>
        <taxon>Archaea</taxon>
        <taxon>Candidatus Marsarchaeota</taxon>
        <taxon>Candidatus Marsarchaeota group 1</taxon>
    </lineage>
</organism>
<name>A0A2R6A6T8_9ARCH</name>
<dbReference type="Pfam" id="PF13524">
    <property type="entry name" value="Glyco_trans_1_2"/>
    <property type="match status" value="1"/>
</dbReference>
<evidence type="ECO:0000259" key="1">
    <source>
        <dbReference type="Pfam" id="PF13524"/>
    </source>
</evidence>
<dbReference type="AlphaFoldDB" id="A0A2R6A6T8"/>
<dbReference type="SUPFAM" id="SSF53756">
    <property type="entry name" value="UDP-Glycosyltransferase/glycogen phosphorylase"/>
    <property type="match status" value="1"/>
</dbReference>
<dbReference type="InterPro" id="IPR055259">
    <property type="entry name" value="YkvP/CgeB_Glyco_trans-like"/>
</dbReference>
<evidence type="ECO:0000313" key="3">
    <source>
        <dbReference type="Proteomes" id="UP000240569"/>
    </source>
</evidence>
<evidence type="ECO:0000313" key="2">
    <source>
        <dbReference type="EMBL" id="PSN82116.1"/>
    </source>
</evidence>
<sequence length="327" mass="38579">MQRYKDLPVVLLITTNFGFEGYGYSLARYFSKFTNTFVYSTKHYFDFSHYAHMIPTVVSTNNDIFVKFLGKMSYIFNPSHKVRFTLLRPEDVDLLVVVDPVICRIDIKPFSKATKVYWAQDTHAKKHRNIHFYSTHLEDYDLIYVAHSKDLDKYREVVKREVMHLPYAFDPEVYRPLNSIEKEYDISFVGNITPQRLQFLRDLAKKPNIRSFIGNAYLKDVNTIYNKSKIVINISQSNELNWRVFEVLGSGSFLLSNATEEISEVFKPSYHLDTFENENELVYKIFFYLQNENIRNQIAVNGHEEALRKHTLENRAVRILKDAHLIQ</sequence>
<gene>
    <name evidence="2" type="ORF">B9Q02_12105</name>
</gene>